<dbReference type="Pfam" id="PF24095">
    <property type="entry name" value="DUF7378"/>
    <property type="match status" value="1"/>
</dbReference>
<organism evidence="4 5">
    <name type="scientific">Digitaria exilis</name>
    <dbReference type="NCBI Taxonomy" id="1010633"/>
    <lineage>
        <taxon>Eukaryota</taxon>
        <taxon>Viridiplantae</taxon>
        <taxon>Streptophyta</taxon>
        <taxon>Embryophyta</taxon>
        <taxon>Tracheophyta</taxon>
        <taxon>Spermatophyta</taxon>
        <taxon>Magnoliopsida</taxon>
        <taxon>Liliopsida</taxon>
        <taxon>Poales</taxon>
        <taxon>Poaceae</taxon>
        <taxon>PACMAD clade</taxon>
        <taxon>Panicoideae</taxon>
        <taxon>Panicodae</taxon>
        <taxon>Paniceae</taxon>
        <taxon>Anthephorinae</taxon>
        <taxon>Digitaria</taxon>
    </lineage>
</organism>
<keyword evidence="5" id="KW-1185">Reference proteome</keyword>
<evidence type="ECO:0000256" key="2">
    <source>
        <dbReference type="SAM" id="Phobius"/>
    </source>
</evidence>
<evidence type="ECO:0000259" key="3">
    <source>
        <dbReference type="Pfam" id="PF24095"/>
    </source>
</evidence>
<dbReference type="AlphaFoldDB" id="A0A835BIS0"/>
<accession>A0A835BIS0</accession>
<feature type="transmembrane region" description="Helical" evidence="2">
    <location>
        <begin position="95"/>
        <end position="123"/>
    </location>
</feature>
<feature type="transmembrane region" description="Helical" evidence="2">
    <location>
        <begin position="205"/>
        <end position="229"/>
    </location>
</feature>
<keyword evidence="2" id="KW-1133">Transmembrane helix</keyword>
<dbReference type="Proteomes" id="UP000636709">
    <property type="component" value="Unassembled WGS sequence"/>
</dbReference>
<sequence>MEASAVPFQEAKKLKQKQVDDQEDMMPLVFRWVMAAAASSSSSVTIGEDNKTNTWRADGAWVCLVCVPAPATFVGMPAAIAYAMYTRPRLRGDDFLWFTPVALMLLGFYMAVAQTAMFHTALYLPRAPLAAWEALRHVGFDKMVVAVIATSGVALLFHAIYGAQWALIIWCWFVVALVAAVLAFWICLVRIYGDDKPGRSRWVELAIVLARASVFAAVIFAVCIHLLSVPSRLVTIVRRGRGEEPPRGAASACPCSWKNRSIMASAVREAKNLTTNKQVDEDDSFPVGNGGVVVFVLKKNMCRAAVWVTLVYLPATIVASFAGLAIALPLSSLLAAAALTAAFIYLAQTRQSQKAMTAAARMATRQAMATKTHVQVHVAQHRRHHRRHDSPHEYGPRPPWSAGDEVGQVRGCTASWRTPPSLPPPSVEPAPAGKLALPYACSMLLAGVHFTSSTTARRRRRRVMDFAPGRSNNHHHAPRSLIENR</sequence>
<keyword evidence="2" id="KW-0472">Membrane</keyword>
<reference evidence="4" key="1">
    <citation type="submission" date="2020-07" db="EMBL/GenBank/DDBJ databases">
        <title>Genome sequence and genetic diversity analysis of an under-domesticated orphan crop, white fonio (Digitaria exilis).</title>
        <authorList>
            <person name="Bennetzen J.L."/>
            <person name="Chen S."/>
            <person name="Ma X."/>
            <person name="Wang X."/>
            <person name="Yssel A.E.J."/>
            <person name="Chaluvadi S.R."/>
            <person name="Johnson M."/>
            <person name="Gangashetty P."/>
            <person name="Hamidou F."/>
            <person name="Sanogo M.D."/>
            <person name="Zwaenepoel A."/>
            <person name="Wallace J."/>
            <person name="Van De Peer Y."/>
            <person name="Van Deynze A."/>
        </authorList>
    </citation>
    <scope>NUCLEOTIDE SEQUENCE</scope>
    <source>
        <tissue evidence="4">Leaves</tissue>
    </source>
</reference>
<comment type="caution">
    <text evidence="4">The sequence shown here is derived from an EMBL/GenBank/DDBJ whole genome shotgun (WGS) entry which is preliminary data.</text>
</comment>
<evidence type="ECO:0000313" key="4">
    <source>
        <dbReference type="EMBL" id="KAF8698982.1"/>
    </source>
</evidence>
<dbReference type="InterPro" id="IPR055802">
    <property type="entry name" value="DUF7378"/>
</dbReference>
<protein>
    <recommendedName>
        <fullName evidence="3">DUF7378 domain-containing protein</fullName>
    </recommendedName>
</protein>
<evidence type="ECO:0000313" key="5">
    <source>
        <dbReference type="Proteomes" id="UP000636709"/>
    </source>
</evidence>
<feature type="region of interest" description="Disordered" evidence="1">
    <location>
        <begin position="463"/>
        <end position="485"/>
    </location>
</feature>
<gene>
    <name evidence="4" type="ORF">HU200_034812</name>
</gene>
<feature type="transmembrane region" description="Helical" evidence="2">
    <location>
        <begin position="304"/>
        <end position="324"/>
    </location>
</feature>
<feature type="transmembrane region" description="Helical" evidence="2">
    <location>
        <begin position="168"/>
        <end position="193"/>
    </location>
</feature>
<dbReference type="EMBL" id="JACEFO010001859">
    <property type="protein sequence ID" value="KAF8698982.1"/>
    <property type="molecule type" value="Genomic_DNA"/>
</dbReference>
<feature type="region of interest" description="Disordered" evidence="1">
    <location>
        <begin position="381"/>
        <end position="406"/>
    </location>
</feature>
<evidence type="ECO:0000256" key="1">
    <source>
        <dbReference type="SAM" id="MobiDB-lite"/>
    </source>
</evidence>
<proteinExistence type="predicted"/>
<keyword evidence="2" id="KW-0812">Transmembrane</keyword>
<name>A0A835BIS0_9POAL</name>
<feature type="transmembrane region" description="Helical" evidence="2">
    <location>
        <begin position="143"/>
        <end position="161"/>
    </location>
</feature>
<feature type="domain" description="DUF7378" evidence="3">
    <location>
        <begin position="44"/>
        <end position="193"/>
    </location>
</feature>
<feature type="transmembrane region" description="Helical" evidence="2">
    <location>
        <begin position="330"/>
        <end position="347"/>
    </location>
</feature>
<feature type="transmembrane region" description="Helical" evidence="2">
    <location>
        <begin position="59"/>
        <end position="83"/>
    </location>
</feature>